<sequence length="284" mass="29814">MAPSLQPPDARGYPRTLPTRANTHIQYSPDIRIAPHGADMFLDRPLPSPRPRLLPGTPEGSCVLTVPFADPFAAVLATNTVQRAKREHGARLVFAVCGACELCHVYGGALSAIARLNEIEPTVLQPAAATTHNGAGCREPHESLPGFPAAAELVDGSYADAVRVSKQRAAQLGGVDGNVPGPWGNHGLYALAADLVDVFSGLSAPPLVMWMPFDPGTCVAVDAALRLLGWPTELVAVGMSDGEVSCGRHQRSPPTSARGLPRTGSSRLGPATPQQHNRSCPEPV</sequence>
<gene>
    <name evidence="2" type="ORF">GCM10010170_020800</name>
</gene>
<keyword evidence="3" id="KW-1185">Reference proteome</keyword>
<feature type="region of interest" description="Disordered" evidence="1">
    <location>
        <begin position="1"/>
        <end position="21"/>
    </location>
</feature>
<feature type="region of interest" description="Disordered" evidence="1">
    <location>
        <begin position="243"/>
        <end position="284"/>
    </location>
</feature>
<reference evidence="3" key="1">
    <citation type="journal article" date="2019" name="Int. J. Syst. Evol. Microbiol.">
        <title>The Global Catalogue of Microorganisms (GCM) 10K type strain sequencing project: providing services to taxonomists for standard genome sequencing and annotation.</title>
        <authorList>
            <consortium name="The Broad Institute Genomics Platform"/>
            <consortium name="The Broad Institute Genome Sequencing Center for Infectious Disease"/>
            <person name="Wu L."/>
            <person name="Ma J."/>
        </authorList>
    </citation>
    <scope>NUCLEOTIDE SEQUENCE [LARGE SCALE GENOMIC DNA]</scope>
    <source>
        <strain evidence="3">JCM 3272</strain>
    </source>
</reference>
<evidence type="ECO:0000313" key="3">
    <source>
        <dbReference type="Proteomes" id="UP001501444"/>
    </source>
</evidence>
<protein>
    <submittedName>
        <fullName evidence="2">Uncharacterized protein</fullName>
    </submittedName>
</protein>
<evidence type="ECO:0000313" key="2">
    <source>
        <dbReference type="EMBL" id="GAA2338959.1"/>
    </source>
</evidence>
<accession>A0ABP5SUG5</accession>
<dbReference type="Proteomes" id="UP001501444">
    <property type="component" value="Unassembled WGS sequence"/>
</dbReference>
<name>A0ABP5SUG5_9ACTN</name>
<proteinExistence type="predicted"/>
<organism evidence="2 3">
    <name type="scientific">Dactylosporangium salmoneum</name>
    <dbReference type="NCBI Taxonomy" id="53361"/>
    <lineage>
        <taxon>Bacteria</taxon>
        <taxon>Bacillati</taxon>
        <taxon>Actinomycetota</taxon>
        <taxon>Actinomycetes</taxon>
        <taxon>Micromonosporales</taxon>
        <taxon>Micromonosporaceae</taxon>
        <taxon>Dactylosporangium</taxon>
    </lineage>
</organism>
<comment type="caution">
    <text evidence="2">The sequence shown here is derived from an EMBL/GenBank/DDBJ whole genome shotgun (WGS) entry which is preliminary data.</text>
</comment>
<evidence type="ECO:0000256" key="1">
    <source>
        <dbReference type="SAM" id="MobiDB-lite"/>
    </source>
</evidence>
<dbReference type="EMBL" id="BAAARV010000019">
    <property type="protein sequence ID" value="GAA2338959.1"/>
    <property type="molecule type" value="Genomic_DNA"/>
</dbReference>